<dbReference type="InterPro" id="IPR015947">
    <property type="entry name" value="PUA-like_sf"/>
</dbReference>
<evidence type="ECO:0000313" key="4">
    <source>
        <dbReference type="Proteomes" id="UP001084650"/>
    </source>
</evidence>
<reference evidence="1" key="2">
    <citation type="submission" date="2022-12" db="EMBL/GenBank/DDBJ databases">
        <title>Whole genome sequence of Mycolicibacterium iranicum strain SBH312.</title>
        <authorList>
            <person name="Jani J."/>
            <person name="Arifin Mustapha Z."/>
            <person name="Ahmed K."/>
            <person name="Kai Ling C."/>
        </authorList>
    </citation>
    <scope>NUCLEOTIDE SEQUENCE</scope>
    <source>
        <strain evidence="1">SBH312</strain>
    </source>
</reference>
<evidence type="ECO:0000313" key="1">
    <source>
        <dbReference type="EMBL" id="MCZ0729508.1"/>
    </source>
</evidence>
<dbReference type="AlphaFoldDB" id="A0A1X1WQG2"/>
<reference evidence="2 3" key="1">
    <citation type="submission" date="2016-01" db="EMBL/GenBank/DDBJ databases">
        <title>The new phylogeny of the genus Mycobacterium.</title>
        <authorList>
            <person name="Tarcisio F."/>
            <person name="Conor M."/>
            <person name="Antonella G."/>
            <person name="Elisabetta G."/>
            <person name="Giulia F.S."/>
            <person name="Sara T."/>
            <person name="Anna F."/>
            <person name="Clotilde B."/>
            <person name="Roberto B."/>
            <person name="Veronica D.S."/>
            <person name="Fabio R."/>
            <person name="Monica P."/>
            <person name="Olivier J."/>
            <person name="Enrico T."/>
            <person name="Nicola S."/>
        </authorList>
    </citation>
    <scope>NUCLEOTIDE SEQUENCE [LARGE SCALE GENOMIC DNA]</scope>
    <source>
        <strain evidence="2 3">DSM 45541</strain>
    </source>
</reference>
<organism evidence="2 3">
    <name type="scientific">Mycolicibacterium iranicum</name>
    <name type="common">Mycobacterium iranicum</name>
    <dbReference type="NCBI Taxonomy" id="912594"/>
    <lineage>
        <taxon>Bacteria</taxon>
        <taxon>Bacillati</taxon>
        <taxon>Actinomycetota</taxon>
        <taxon>Actinomycetes</taxon>
        <taxon>Mycobacteriales</taxon>
        <taxon>Mycobacteriaceae</taxon>
        <taxon>Mycolicibacterium</taxon>
    </lineage>
</organism>
<comment type="caution">
    <text evidence="2">The sequence shown here is derived from an EMBL/GenBank/DDBJ whole genome shotgun (WGS) entry which is preliminary data.</text>
</comment>
<accession>A0A1X1WQG2</accession>
<sequence length="150" mass="16246">MRVVAGRSVTSENLGAWVIKCNPNKTPLDPMVSAGEAKGSWCGADNYRSQLMQPGQHVLPWVSTHKCRGFWGAGTLTGAVISDAGGRHVPVDIPLFAEPLTATALSTVPGLGTMEVFRSPQQANPSWVSAAEWRVLKRLMDDHWNRAPAR</sequence>
<dbReference type="EMBL" id="LQPC01000028">
    <property type="protein sequence ID" value="ORV88758.1"/>
    <property type="molecule type" value="Genomic_DNA"/>
</dbReference>
<dbReference type="SUPFAM" id="SSF88697">
    <property type="entry name" value="PUA domain-like"/>
    <property type="match status" value="1"/>
</dbReference>
<protein>
    <recommendedName>
        <fullName evidence="5">EVE domain-containing protein</fullName>
    </recommendedName>
</protein>
<dbReference type="Proteomes" id="UP000193622">
    <property type="component" value="Unassembled WGS sequence"/>
</dbReference>
<evidence type="ECO:0008006" key="5">
    <source>
        <dbReference type="Google" id="ProtNLM"/>
    </source>
</evidence>
<evidence type="ECO:0000313" key="3">
    <source>
        <dbReference type="Proteomes" id="UP000193622"/>
    </source>
</evidence>
<evidence type="ECO:0000313" key="2">
    <source>
        <dbReference type="EMBL" id="ORV88758.1"/>
    </source>
</evidence>
<dbReference type="Proteomes" id="UP001084650">
    <property type="component" value="Unassembled WGS sequence"/>
</dbReference>
<name>A0A1X1WQG2_MYCIR</name>
<keyword evidence="4" id="KW-1185">Reference proteome</keyword>
<dbReference type="RefSeq" id="WP_085174507.1">
    <property type="nucleotide sequence ID" value="NZ_JAPQYE010000006.1"/>
</dbReference>
<gene>
    <name evidence="2" type="ORF">AWC12_12810</name>
    <name evidence="1" type="ORF">OY187_15735</name>
</gene>
<dbReference type="EMBL" id="JAPQYE010000006">
    <property type="protein sequence ID" value="MCZ0729508.1"/>
    <property type="molecule type" value="Genomic_DNA"/>
</dbReference>
<proteinExistence type="predicted"/>